<reference evidence="4" key="1">
    <citation type="submission" date="2025-08" db="UniProtKB">
        <authorList>
            <consortium name="Ensembl"/>
        </authorList>
    </citation>
    <scope>IDENTIFICATION</scope>
</reference>
<organism evidence="4 5">
    <name type="scientific">Cyclopterus lumpus</name>
    <name type="common">Lumpsucker</name>
    <dbReference type="NCBI Taxonomy" id="8103"/>
    <lineage>
        <taxon>Eukaryota</taxon>
        <taxon>Metazoa</taxon>
        <taxon>Chordata</taxon>
        <taxon>Craniata</taxon>
        <taxon>Vertebrata</taxon>
        <taxon>Euteleostomi</taxon>
        <taxon>Actinopterygii</taxon>
        <taxon>Neopterygii</taxon>
        <taxon>Teleostei</taxon>
        <taxon>Neoteleostei</taxon>
        <taxon>Acanthomorphata</taxon>
        <taxon>Eupercaria</taxon>
        <taxon>Perciformes</taxon>
        <taxon>Cottioidei</taxon>
        <taxon>Cottales</taxon>
        <taxon>Cyclopteridae</taxon>
        <taxon>Cyclopterus</taxon>
    </lineage>
</organism>
<dbReference type="Ensembl" id="ENSCLMT00005023900.1">
    <property type="protein sequence ID" value="ENSCLMP00005022816.1"/>
    <property type="gene ID" value="ENSCLMG00005011316.1"/>
</dbReference>
<dbReference type="Proteomes" id="UP000694565">
    <property type="component" value="Unplaced"/>
</dbReference>
<feature type="domain" description="CUB" evidence="3">
    <location>
        <begin position="213"/>
        <end position="292"/>
    </location>
</feature>
<dbReference type="PROSITE" id="PS01180">
    <property type="entry name" value="CUB"/>
    <property type="match status" value="1"/>
</dbReference>
<dbReference type="InterPro" id="IPR035914">
    <property type="entry name" value="Sperma_CUB_dom_sf"/>
</dbReference>
<proteinExistence type="predicted"/>
<dbReference type="PANTHER" id="PTHR46908:SF8">
    <property type="entry name" value="C-TYPE LECTIN DOMAIN-CONTAINING PROTEIN"/>
    <property type="match status" value="1"/>
</dbReference>
<evidence type="ECO:0000256" key="1">
    <source>
        <dbReference type="ARBA" id="ARBA00023157"/>
    </source>
</evidence>
<dbReference type="GeneTree" id="ENSGT00940000160104"/>
<evidence type="ECO:0000256" key="2">
    <source>
        <dbReference type="PROSITE-ProRule" id="PRU00059"/>
    </source>
</evidence>
<dbReference type="Gene3D" id="2.60.120.290">
    <property type="entry name" value="Spermadhesin, CUB domain"/>
    <property type="match status" value="1"/>
</dbReference>
<reference evidence="4" key="2">
    <citation type="submission" date="2025-09" db="UniProtKB">
        <authorList>
            <consortium name="Ensembl"/>
        </authorList>
    </citation>
    <scope>IDENTIFICATION</scope>
</reference>
<accession>A0A8C2Z6P5</accession>
<comment type="caution">
    <text evidence="2">Lacks conserved residue(s) required for the propagation of feature annotation.</text>
</comment>
<evidence type="ECO:0000313" key="4">
    <source>
        <dbReference type="Ensembl" id="ENSCLMP00005022816.1"/>
    </source>
</evidence>
<dbReference type="PANTHER" id="PTHR46908">
    <property type="entry name" value="CUBILIN-LIKE PROTEIN"/>
    <property type="match status" value="1"/>
</dbReference>
<protein>
    <recommendedName>
        <fullName evidence="3">CUB domain-containing protein</fullName>
    </recommendedName>
</protein>
<dbReference type="SUPFAM" id="SSF49854">
    <property type="entry name" value="Spermadhesin, CUB domain"/>
    <property type="match status" value="2"/>
</dbReference>
<evidence type="ECO:0000313" key="5">
    <source>
        <dbReference type="Proteomes" id="UP000694565"/>
    </source>
</evidence>
<dbReference type="AlphaFoldDB" id="A0A8C2Z6P5"/>
<sequence>MSVPGSHVGRLTLEEVTRSLEEGLRGRGGSGGEEAAAGCSGYLVRLRSLSVSGERDRRDVRREKLEKDLFLKFNFSSAFFESKHRSRPESNGVVLPPDCYRYQKVASGGRSALRGPDMQRSSCMWHLQAGPGAQLELRMEWLLPECRDRLVAYDSLTPSDSRLITSVYGCSRHERVVRVLSSGEWMTVVWKQGLYNYKDPFSLSAQAWDRQGCNSTIELKAVSGVQGTLSTPFFPSYYPPDTNCTWSFTVRPSGVGLSLEFEGYELSRASYNQACTQGQWTIQNRRCRSPGRDSSCATASSTYQIVRRGRVLSDVSVGCHWCS</sequence>
<name>A0A8C2Z6P5_CYCLU</name>
<dbReference type="InterPro" id="IPR000859">
    <property type="entry name" value="CUB_dom"/>
</dbReference>
<keyword evidence="1" id="KW-1015">Disulfide bond</keyword>
<keyword evidence="5" id="KW-1185">Reference proteome</keyword>
<dbReference type="InterPro" id="IPR052129">
    <property type="entry name" value="Spermadhesin-Link_domain"/>
</dbReference>
<evidence type="ECO:0000259" key="3">
    <source>
        <dbReference type="PROSITE" id="PS01180"/>
    </source>
</evidence>
<dbReference type="Pfam" id="PF00431">
    <property type="entry name" value="CUB"/>
    <property type="match status" value="1"/>
</dbReference>